<feature type="compositionally biased region" description="Low complexity" evidence="1">
    <location>
        <begin position="76"/>
        <end position="93"/>
    </location>
</feature>
<gene>
    <name evidence="3" type="ORF">J2S48_001993</name>
</gene>
<reference evidence="3 4" key="1">
    <citation type="submission" date="2023-07" db="EMBL/GenBank/DDBJ databases">
        <title>Sequencing the genomes of 1000 actinobacteria strains.</title>
        <authorList>
            <person name="Klenk H.-P."/>
        </authorList>
    </citation>
    <scope>NUCLEOTIDE SEQUENCE [LARGE SCALE GENOMIC DNA]</scope>
    <source>
        <strain evidence="3 4">DSM 45554</strain>
    </source>
</reference>
<organism evidence="3 4">
    <name type="scientific">Promicromonospora iranensis</name>
    <dbReference type="NCBI Taxonomy" id="1105144"/>
    <lineage>
        <taxon>Bacteria</taxon>
        <taxon>Bacillati</taxon>
        <taxon>Actinomycetota</taxon>
        <taxon>Actinomycetes</taxon>
        <taxon>Micrococcales</taxon>
        <taxon>Promicromonosporaceae</taxon>
        <taxon>Promicromonospora</taxon>
    </lineage>
</organism>
<keyword evidence="2" id="KW-0812">Transmembrane</keyword>
<evidence type="ECO:0000256" key="1">
    <source>
        <dbReference type="SAM" id="MobiDB-lite"/>
    </source>
</evidence>
<dbReference type="EMBL" id="JAVDYE010000001">
    <property type="protein sequence ID" value="MDR7382478.1"/>
    <property type="molecule type" value="Genomic_DNA"/>
</dbReference>
<evidence type="ECO:0000313" key="3">
    <source>
        <dbReference type="EMBL" id="MDR7382478.1"/>
    </source>
</evidence>
<protein>
    <submittedName>
        <fullName evidence="3">Uncharacterized protein</fullName>
    </submittedName>
</protein>
<keyword evidence="2" id="KW-0472">Membrane</keyword>
<feature type="compositionally biased region" description="Basic and acidic residues" evidence="1">
    <location>
        <begin position="1"/>
        <end position="10"/>
    </location>
</feature>
<comment type="caution">
    <text evidence="3">The sequence shown here is derived from an EMBL/GenBank/DDBJ whole genome shotgun (WGS) entry which is preliminary data.</text>
</comment>
<evidence type="ECO:0000313" key="4">
    <source>
        <dbReference type="Proteomes" id="UP001183585"/>
    </source>
</evidence>
<keyword evidence="2" id="KW-1133">Transmembrane helix</keyword>
<dbReference type="Proteomes" id="UP001183585">
    <property type="component" value="Unassembled WGS sequence"/>
</dbReference>
<sequence>MTEHTSDHKNPSKTPSRPEGQDTSETMDNKNPQDPDTTEVLPAAETPPTQEIAQATQQLPQGPAPEGEVHPAYGVAAARAQEQEAAAAAVQDAPAHDDSDPLAPLRDPAPEVRDTPEATAPASGTGSGAAESQPAPGQTVQQVQPAQTAQAAARRGPRVGTAVWGLIVIAVGLGILAVSAGVMFDLGVALIVLLGAAGVILVVGSVVSSLRRR</sequence>
<name>A0ABU2CMC0_9MICO</name>
<feature type="transmembrane region" description="Helical" evidence="2">
    <location>
        <begin position="162"/>
        <end position="182"/>
    </location>
</feature>
<feature type="transmembrane region" description="Helical" evidence="2">
    <location>
        <begin position="188"/>
        <end position="210"/>
    </location>
</feature>
<feature type="compositionally biased region" description="Polar residues" evidence="1">
    <location>
        <begin position="47"/>
        <end position="60"/>
    </location>
</feature>
<keyword evidence="4" id="KW-1185">Reference proteome</keyword>
<accession>A0ABU2CMC0</accession>
<feature type="compositionally biased region" description="Low complexity" evidence="1">
    <location>
        <begin position="117"/>
        <end position="154"/>
    </location>
</feature>
<feature type="region of interest" description="Disordered" evidence="1">
    <location>
        <begin position="1"/>
        <end position="154"/>
    </location>
</feature>
<dbReference type="RefSeq" id="WP_274993233.1">
    <property type="nucleotide sequence ID" value="NZ_JAJQQP010000004.1"/>
</dbReference>
<proteinExistence type="predicted"/>
<evidence type="ECO:0000256" key="2">
    <source>
        <dbReference type="SAM" id="Phobius"/>
    </source>
</evidence>